<dbReference type="AlphaFoldDB" id="A0A6B0UKF5"/>
<feature type="chain" id="PRO_5025616234" evidence="1">
    <location>
        <begin position="22"/>
        <end position="113"/>
    </location>
</feature>
<keyword evidence="1" id="KW-0732">Signal</keyword>
<feature type="signal peptide" evidence="1">
    <location>
        <begin position="1"/>
        <end position="21"/>
    </location>
</feature>
<organism evidence="2">
    <name type="scientific">Ixodes ricinus</name>
    <name type="common">Common tick</name>
    <name type="synonym">Acarus ricinus</name>
    <dbReference type="NCBI Taxonomy" id="34613"/>
    <lineage>
        <taxon>Eukaryota</taxon>
        <taxon>Metazoa</taxon>
        <taxon>Ecdysozoa</taxon>
        <taxon>Arthropoda</taxon>
        <taxon>Chelicerata</taxon>
        <taxon>Arachnida</taxon>
        <taxon>Acari</taxon>
        <taxon>Parasitiformes</taxon>
        <taxon>Ixodida</taxon>
        <taxon>Ixodoidea</taxon>
        <taxon>Ixodidae</taxon>
        <taxon>Ixodinae</taxon>
        <taxon>Ixodes</taxon>
    </lineage>
</organism>
<evidence type="ECO:0000313" key="2">
    <source>
        <dbReference type="EMBL" id="MXU90259.1"/>
    </source>
</evidence>
<dbReference type="EMBL" id="GIFC01008176">
    <property type="protein sequence ID" value="MXU90259.1"/>
    <property type="molecule type" value="Transcribed_RNA"/>
</dbReference>
<accession>A0A6B0UKF5</accession>
<proteinExistence type="predicted"/>
<sequence length="113" mass="12623">MALCILCISVVLHKVKWIIEAQSFVPTPSKISPFGGSVKSFSISESYGKPVFATGRRLFAEWSTTAFFVICKRFLRYLATQTLLVRVSSSNRNGVYAYGHSLKKKVPKVTSEK</sequence>
<protein>
    <submittedName>
        <fullName evidence="2">Putative secreted protein</fullName>
    </submittedName>
</protein>
<evidence type="ECO:0000256" key="1">
    <source>
        <dbReference type="SAM" id="SignalP"/>
    </source>
</evidence>
<reference evidence="2" key="1">
    <citation type="submission" date="2019-12" db="EMBL/GenBank/DDBJ databases">
        <title>An insight into the sialome of adult female Ixodes ricinus ticks feeding for 6 days.</title>
        <authorList>
            <person name="Perner J."/>
            <person name="Ribeiro J.M.C."/>
        </authorList>
    </citation>
    <scope>NUCLEOTIDE SEQUENCE</scope>
    <source>
        <strain evidence="2">Semi-engorged</strain>
        <tissue evidence="2">Salivary glands</tissue>
    </source>
</reference>
<name>A0A6B0UKF5_IXORI</name>